<keyword evidence="7" id="KW-0805">Transcription regulation</keyword>
<dbReference type="GO" id="GO:0045892">
    <property type="term" value="P:negative regulation of DNA-templated transcription"/>
    <property type="evidence" value="ECO:0007669"/>
    <property type="project" value="TreeGrafter"/>
</dbReference>
<dbReference type="Pfam" id="PF02820">
    <property type="entry name" value="MBT"/>
    <property type="match status" value="4"/>
</dbReference>
<evidence type="ECO:0000256" key="9">
    <source>
        <dbReference type="ARBA" id="ARBA00023242"/>
    </source>
</evidence>
<dbReference type="AlphaFoldDB" id="A0A8C2WAS7"/>
<feature type="repeat" description="MBT" evidence="11">
    <location>
        <begin position="490"/>
        <end position="586"/>
    </location>
</feature>
<keyword evidence="6" id="KW-0156">Chromatin regulator</keyword>
<evidence type="ECO:0000256" key="12">
    <source>
        <dbReference type="SAM" id="MobiDB-lite"/>
    </source>
</evidence>
<dbReference type="GO" id="GO:0008270">
    <property type="term" value="F:zinc ion binding"/>
    <property type="evidence" value="ECO:0007669"/>
    <property type="project" value="UniProtKB-KW"/>
</dbReference>
<dbReference type="SUPFAM" id="SSF63748">
    <property type="entry name" value="Tudor/PWWP/MBT"/>
    <property type="match status" value="4"/>
</dbReference>
<feature type="compositionally biased region" description="Acidic residues" evidence="12">
    <location>
        <begin position="46"/>
        <end position="57"/>
    </location>
</feature>
<dbReference type="GO" id="GO:0006325">
    <property type="term" value="P:chromatin organization"/>
    <property type="evidence" value="ECO:0007669"/>
    <property type="project" value="UniProtKB-KW"/>
</dbReference>
<dbReference type="GO" id="GO:0042393">
    <property type="term" value="F:histone binding"/>
    <property type="evidence" value="ECO:0007669"/>
    <property type="project" value="TreeGrafter"/>
</dbReference>
<keyword evidence="3" id="KW-0677">Repeat</keyword>
<accession>A0A8C2WAS7</accession>
<evidence type="ECO:0000256" key="10">
    <source>
        <dbReference type="PROSITE-ProRule" id="PRU00367"/>
    </source>
</evidence>
<evidence type="ECO:0000256" key="2">
    <source>
        <dbReference type="ARBA" id="ARBA00022723"/>
    </source>
</evidence>
<feature type="compositionally biased region" description="Low complexity" evidence="12">
    <location>
        <begin position="707"/>
        <end position="721"/>
    </location>
</feature>
<keyword evidence="5" id="KW-0862">Zinc</keyword>
<dbReference type="GeneTree" id="ENSGT00940000153840"/>
<feature type="repeat" description="MBT" evidence="11">
    <location>
        <begin position="167"/>
        <end position="271"/>
    </location>
</feature>
<evidence type="ECO:0000259" key="13">
    <source>
        <dbReference type="PROSITE" id="PS51024"/>
    </source>
</evidence>
<dbReference type="RefSeq" id="XP_034394765.1">
    <property type="nucleotide sequence ID" value="XM_034538874.1"/>
</dbReference>
<keyword evidence="8" id="KW-0804">Transcription</keyword>
<evidence type="ECO:0000256" key="5">
    <source>
        <dbReference type="ARBA" id="ARBA00022833"/>
    </source>
</evidence>
<dbReference type="FunFam" id="2.30.30.140:FF:000010">
    <property type="entry name" value="MBT domain-containing protein 1 isoform X1"/>
    <property type="match status" value="1"/>
</dbReference>
<dbReference type="Pfam" id="PF21319">
    <property type="entry name" value="zf-FCS_1"/>
    <property type="match status" value="1"/>
</dbReference>
<protein>
    <recommendedName>
        <fullName evidence="13">FCS-type domain-containing protein</fullName>
    </recommendedName>
</protein>
<feature type="compositionally biased region" description="Basic residues" evidence="12">
    <location>
        <begin position="598"/>
        <end position="616"/>
    </location>
</feature>
<sequence length="740" mass="81986">METPRDPVERLSRKRRDSFGLLDGPEEDRSSCSTESSGGGGASSPEDSEEEEEEEELGSSLTLIKTNGQVYTYPDGKSGMATCEMCGMVGVRDAFYSKTKRFCSVSCSRSFSSNSKKASILARLQGKPPTKKAKVLQKQPLMTKLAAFALHPANQSGVKRSITVDMFDWGRYLGDGDVTGAPVSCFKHVPMGASWGGVSEGVRVEVTNTDSSLPIKVYWIAGIVKLAGFKALMRYEGFDSDSTRDFWLNLCVPDIHPVGWCAAGGKPLVPPQTILHRFTNWKSFLVKRLTGSKTLPPDFPSKVQESLRVPFKKQMRVEVVDKTHLCRTRVALVEQVIGGRLRLVYEECDDGSDDFWCHMFSPLIHRVGWSRSIGHRFKRSDVLKKLSTQTDAPGQLFAKVKEVNQSGCWFEDGMKLEAIDPLNLSAICVATVRKVLADGYLMIGIDGSEAADGSDWFCYHSSSHSIFPSGFCEINNIELTPPRGYSCLPFWWFEYLKDSRCVAAPVNLFNKDVPNHGFRPGMKLEAVDLMEPRLVCVATVTRIVHRLLRIHFDGWEDEYDQWVDCQSPDLYPVGWCQLTGYQLQPPAVTAGDLQAASKQKKKSQQYKGQKKKRKLPVTKLPISLSGAMVTGVPRTLSGDENETTPNYPSAPTPVGPESSPHTEGGAASQLKEDENTDFYSERTETQTNGSSGEHPPLHPPLPHPPNQHQTVCLRQQQQQQHHVPLVVLGGPEPDHGHIDG</sequence>
<gene>
    <name evidence="14" type="primary">LOC117734649</name>
</gene>
<dbReference type="InterPro" id="IPR038603">
    <property type="entry name" value="Znf_FCS_sf"/>
</dbReference>
<organism evidence="14 15">
    <name type="scientific">Cyclopterus lumpus</name>
    <name type="common">Lumpsucker</name>
    <dbReference type="NCBI Taxonomy" id="8103"/>
    <lineage>
        <taxon>Eukaryota</taxon>
        <taxon>Metazoa</taxon>
        <taxon>Chordata</taxon>
        <taxon>Craniata</taxon>
        <taxon>Vertebrata</taxon>
        <taxon>Euteleostomi</taxon>
        <taxon>Actinopterygii</taxon>
        <taxon>Neopterygii</taxon>
        <taxon>Teleostei</taxon>
        <taxon>Neoteleostei</taxon>
        <taxon>Acanthomorphata</taxon>
        <taxon>Eupercaria</taxon>
        <taxon>Perciformes</taxon>
        <taxon>Cottioidei</taxon>
        <taxon>Cottales</taxon>
        <taxon>Cyclopteridae</taxon>
        <taxon>Cyclopterus</taxon>
    </lineage>
</organism>
<dbReference type="KEGG" id="clum:117734649"/>
<feature type="region of interest" description="Disordered" evidence="12">
    <location>
        <begin position="595"/>
        <end position="721"/>
    </location>
</feature>
<feature type="repeat" description="MBT" evidence="11">
    <location>
        <begin position="377"/>
        <end position="482"/>
    </location>
</feature>
<dbReference type="Ensembl" id="ENSCLMT00005000962.1">
    <property type="protein sequence ID" value="ENSCLMP00005000878.1"/>
    <property type="gene ID" value="ENSCLMG00005000556.1"/>
</dbReference>
<evidence type="ECO:0000256" key="1">
    <source>
        <dbReference type="ARBA" id="ARBA00004123"/>
    </source>
</evidence>
<dbReference type="OrthoDB" id="5800688at2759"/>
<dbReference type="GO" id="GO:0003682">
    <property type="term" value="F:chromatin binding"/>
    <property type="evidence" value="ECO:0007669"/>
    <property type="project" value="TreeGrafter"/>
</dbReference>
<dbReference type="GO" id="GO:0005634">
    <property type="term" value="C:nucleus"/>
    <property type="evidence" value="ECO:0007669"/>
    <property type="project" value="UniProtKB-SubCell"/>
</dbReference>
<feature type="region of interest" description="Disordered" evidence="12">
    <location>
        <begin position="1"/>
        <end position="60"/>
    </location>
</feature>
<dbReference type="InterPro" id="IPR012313">
    <property type="entry name" value="Znf_FCS"/>
</dbReference>
<dbReference type="PANTHER" id="PTHR12247">
    <property type="entry name" value="POLYCOMB GROUP PROTEIN"/>
    <property type="match status" value="1"/>
</dbReference>
<dbReference type="GeneID" id="117734649"/>
<proteinExistence type="predicted"/>
<keyword evidence="4 10" id="KW-0863">Zinc-finger</keyword>
<dbReference type="InterPro" id="IPR050548">
    <property type="entry name" value="PcG_chromatin_remod_factors"/>
</dbReference>
<dbReference type="PROSITE" id="PS51024">
    <property type="entry name" value="ZF_FCS"/>
    <property type="match status" value="1"/>
</dbReference>
<evidence type="ECO:0000256" key="4">
    <source>
        <dbReference type="ARBA" id="ARBA00022771"/>
    </source>
</evidence>
<dbReference type="PROSITE" id="PS51079">
    <property type="entry name" value="MBT"/>
    <property type="match status" value="4"/>
</dbReference>
<comment type="subcellular location">
    <subcellularLocation>
        <location evidence="1">Nucleus</location>
    </subcellularLocation>
</comment>
<dbReference type="SMART" id="SM00561">
    <property type="entry name" value="MBT"/>
    <property type="match status" value="4"/>
</dbReference>
<feature type="compositionally biased region" description="Basic and acidic residues" evidence="12">
    <location>
        <begin position="1"/>
        <end position="11"/>
    </location>
</feature>
<dbReference type="Gene3D" id="2.30.30.140">
    <property type="match status" value="4"/>
</dbReference>
<evidence type="ECO:0000256" key="11">
    <source>
        <dbReference type="PROSITE-ProRule" id="PRU00459"/>
    </source>
</evidence>
<dbReference type="FunFam" id="3.30.60.160:FF:000001">
    <property type="entry name" value="MBT domain-containing protein 1 isoform X1"/>
    <property type="match status" value="1"/>
</dbReference>
<reference evidence="14" key="1">
    <citation type="submission" date="2025-05" db="UniProtKB">
        <authorList>
            <consortium name="Ensembl"/>
        </authorList>
    </citation>
    <scope>IDENTIFICATION</scope>
</reference>
<dbReference type="InterPro" id="IPR004092">
    <property type="entry name" value="Mbt"/>
</dbReference>
<dbReference type="PANTHER" id="PTHR12247:SF79">
    <property type="entry name" value="MBT DOMAIN-CONTAINING PROTEIN 1"/>
    <property type="match status" value="1"/>
</dbReference>
<feature type="domain" description="FCS-type" evidence="13">
    <location>
        <begin position="74"/>
        <end position="109"/>
    </location>
</feature>
<evidence type="ECO:0000313" key="15">
    <source>
        <dbReference type="Proteomes" id="UP000694565"/>
    </source>
</evidence>
<feature type="repeat" description="MBT" evidence="11">
    <location>
        <begin position="279"/>
        <end position="375"/>
    </location>
</feature>
<evidence type="ECO:0000256" key="8">
    <source>
        <dbReference type="ARBA" id="ARBA00023163"/>
    </source>
</evidence>
<keyword evidence="9" id="KW-0539">Nucleus</keyword>
<name>A0A8C2WAS7_CYCLU</name>
<keyword evidence="15" id="KW-1185">Reference proteome</keyword>
<evidence type="ECO:0000256" key="3">
    <source>
        <dbReference type="ARBA" id="ARBA00022737"/>
    </source>
</evidence>
<evidence type="ECO:0000256" key="6">
    <source>
        <dbReference type="ARBA" id="ARBA00022853"/>
    </source>
</evidence>
<dbReference type="Proteomes" id="UP000694565">
    <property type="component" value="Unplaced"/>
</dbReference>
<evidence type="ECO:0000256" key="7">
    <source>
        <dbReference type="ARBA" id="ARBA00023015"/>
    </source>
</evidence>
<dbReference type="Gene3D" id="3.30.60.160">
    <property type="match status" value="1"/>
</dbReference>
<dbReference type="FunFam" id="2.30.30.140:FF:000032">
    <property type="entry name" value="MBT domain-containing protein 1 isoform X1"/>
    <property type="match status" value="1"/>
</dbReference>
<keyword evidence="2" id="KW-0479">Metal-binding</keyword>
<dbReference type="Ensembl" id="ENSCLMT00005000963.1">
    <property type="protein sequence ID" value="ENSCLMP00005000879.1"/>
    <property type="gene ID" value="ENSCLMG00005000556.1"/>
</dbReference>
<evidence type="ECO:0000313" key="14">
    <source>
        <dbReference type="Ensembl" id="ENSCLMP00005000885.1"/>
    </source>
</evidence>
<dbReference type="Ensembl" id="ENSCLMT00005000969.1">
    <property type="protein sequence ID" value="ENSCLMP00005000885.1"/>
    <property type="gene ID" value="ENSCLMG00005000556.1"/>
</dbReference>
<dbReference type="CDD" id="cd20100">
    <property type="entry name" value="MBT_dSfmbt-like_rpt4"/>
    <property type="match status" value="1"/>
</dbReference>